<dbReference type="InterPro" id="IPR036976">
    <property type="entry name" value="RimM_N_sf"/>
</dbReference>
<evidence type="ECO:0000256" key="4">
    <source>
        <dbReference type="ARBA" id="ARBA00023186"/>
    </source>
</evidence>
<proteinExistence type="inferred from homology"/>
<dbReference type="NCBIfam" id="TIGR02273">
    <property type="entry name" value="16S_RimM"/>
    <property type="match status" value="1"/>
</dbReference>
<dbReference type="HAMAP" id="MF_00014">
    <property type="entry name" value="Ribosome_mat_RimM"/>
    <property type="match status" value="1"/>
</dbReference>
<dbReference type="PANTHER" id="PTHR33692">
    <property type="entry name" value="RIBOSOME MATURATION FACTOR RIMM"/>
    <property type="match status" value="1"/>
</dbReference>
<dbReference type="InterPro" id="IPR002676">
    <property type="entry name" value="RimM_N"/>
</dbReference>
<name>A0A368T374_9ACTN</name>
<dbReference type="Gene3D" id="2.40.30.60">
    <property type="entry name" value="RimM"/>
    <property type="match status" value="1"/>
</dbReference>
<dbReference type="PANTHER" id="PTHR33692:SF1">
    <property type="entry name" value="RIBOSOME MATURATION FACTOR RIMM"/>
    <property type="match status" value="1"/>
</dbReference>
<keyword evidence="2 5" id="KW-0690">Ribosome biogenesis</keyword>
<gene>
    <name evidence="5" type="primary">rimM</name>
    <name evidence="8" type="ORF">DEF24_16095</name>
</gene>
<dbReference type="AlphaFoldDB" id="A0A368T374"/>
<dbReference type="InterPro" id="IPR011961">
    <property type="entry name" value="RimM"/>
</dbReference>
<keyword evidence="3 5" id="KW-0698">rRNA processing</keyword>
<comment type="domain">
    <text evidence="5">The PRC barrel domain binds ribosomal protein uS19.</text>
</comment>
<dbReference type="GO" id="GO:0005737">
    <property type="term" value="C:cytoplasm"/>
    <property type="evidence" value="ECO:0007669"/>
    <property type="project" value="UniProtKB-SubCell"/>
</dbReference>
<organism evidence="8 9">
    <name type="scientific">Marinitenerispora sediminis</name>
    <dbReference type="NCBI Taxonomy" id="1931232"/>
    <lineage>
        <taxon>Bacteria</taxon>
        <taxon>Bacillati</taxon>
        <taxon>Actinomycetota</taxon>
        <taxon>Actinomycetes</taxon>
        <taxon>Streptosporangiales</taxon>
        <taxon>Nocardiopsidaceae</taxon>
        <taxon>Marinitenerispora</taxon>
    </lineage>
</organism>
<dbReference type="GO" id="GO:0005840">
    <property type="term" value="C:ribosome"/>
    <property type="evidence" value="ECO:0007669"/>
    <property type="project" value="InterPro"/>
</dbReference>
<dbReference type="Proteomes" id="UP000253318">
    <property type="component" value="Unassembled WGS sequence"/>
</dbReference>
<dbReference type="GO" id="GO:0043022">
    <property type="term" value="F:ribosome binding"/>
    <property type="evidence" value="ECO:0007669"/>
    <property type="project" value="InterPro"/>
</dbReference>
<accession>A0A368T374</accession>
<evidence type="ECO:0000256" key="1">
    <source>
        <dbReference type="ARBA" id="ARBA00022490"/>
    </source>
</evidence>
<comment type="similarity">
    <text evidence="5">Belongs to the RimM family.</text>
</comment>
<dbReference type="SUPFAM" id="SSF50346">
    <property type="entry name" value="PRC-barrel domain"/>
    <property type="match status" value="1"/>
</dbReference>
<evidence type="ECO:0000256" key="5">
    <source>
        <dbReference type="HAMAP-Rule" id="MF_00014"/>
    </source>
</evidence>
<evidence type="ECO:0000259" key="6">
    <source>
        <dbReference type="Pfam" id="PF01782"/>
    </source>
</evidence>
<comment type="subcellular location">
    <subcellularLocation>
        <location evidence="5">Cytoplasm</location>
    </subcellularLocation>
</comment>
<dbReference type="InterPro" id="IPR011033">
    <property type="entry name" value="PRC_barrel-like_sf"/>
</dbReference>
<evidence type="ECO:0000256" key="2">
    <source>
        <dbReference type="ARBA" id="ARBA00022517"/>
    </source>
</evidence>
<keyword evidence="1 5" id="KW-0963">Cytoplasm</keyword>
<dbReference type="Pfam" id="PF01782">
    <property type="entry name" value="RimM"/>
    <property type="match status" value="1"/>
</dbReference>
<dbReference type="Gene3D" id="2.30.30.240">
    <property type="entry name" value="PRC-barrel domain"/>
    <property type="match status" value="1"/>
</dbReference>
<feature type="domain" description="RimM N-terminal" evidence="6">
    <location>
        <begin position="4"/>
        <end position="85"/>
    </location>
</feature>
<dbReference type="Pfam" id="PF24986">
    <property type="entry name" value="PRC_RimM"/>
    <property type="match status" value="1"/>
</dbReference>
<dbReference type="InterPro" id="IPR056792">
    <property type="entry name" value="PRC_RimM"/>
</dbReference>
<dbReference type="GO" id="GO:0006364">
    <property type="term" value="P:rRNA processing"/>
    <property type="evidence" value="ECO:0007669"/>
    <property type="project" value="UniProtKB-UniRule"/>
</dbReference>
<dbReference type="SUPFAM" id="SSF50447">
    <property type="entry name" value="Translation proteins"/>
    <property type="match status" value="1"/>
</dbReference>
<dbReference type="GO" id="GO:0042274">
    <property type="term" value="P:ribosomal small subunit biogenesis"/>
    <property type="evidence" value="ECO:0007669"/>
    <property type="project" value="UniProtKB-UniRule"/>
</dbReference>
<protein>
    <recommendedName>
        <fullName evidence="5">Ribosome maturation factor RimM</fullName>
    </recommendedName>
</protein>
<keyword evidence="9" id="KW-1185">Reference proteome</keyword>
<dbReference type="OrthoDB" id="5381335at2"/>
<comment type="caution">
    <text evidence="8">The sequence shown here is derived from an EMBL/GenBank/DDBJ whole genome shotgun (WGS) entry which is preliminary data.</text>
</comment>
<dbReference type="EMBL" id="QEIN01000123">
    <property type="protein sequence ID" value="RCV56801.1"/>
    <property type="molecule type" value="Genomic_DNA"/>
</dbReference>
<comment type="subunit">
    <text evidence="5">Binds ribosomal protein uS19.</text>
</comment>
<dbReference type="RefSeq" id="WP_114400699.1">
    <property type="nucleotide sequence ID" value="NZ_QEIM01000276.1"/>
</dbReference>
<evidence type="ECO:0000313" key="9">
    <source>
        <dbReference type="Proteomes" id="UP000253318"/>
    </source>
</evidence>
<dbReference type="InterPro" id="IPR009000">
    <property type="entry name" value="Transl_B-barrel_sf"/>
</dbReference>
<evidence type="ECO:0000313" key="8">
    <source>
        <dbReference type="EMBL" id="RCV56801.1"/>
    </source>
</evidence>
<evidence type="ECO:0000259" key="7">
    <source>
        <dbReference type="Pfam" id="PF24986"/>
    </source>
</evidence>
<keyword evidence="4 5" id="KW-0143">Chaperone</keyword>
<comment type="function">
    <text evidence="5">An accessory protein needed during the final step in the assembly of 30S ribosomal subunit, possibly for assembly of the head region. Essential for efficient processing of 16S rRNA. May be needed both before and after RbfA during the maturation of 16S rRNA. It has affinity for free ribosomal 30S subunits but not for 70S ribosomes.</text>
</comment>
<feature type="domain" description="Ribosome maturation factor RimM PRC barrel" evidence="7">
    <location>
        <begin position="99"/>
        <end position="165"/>
    </location>
</feature>
<sequence>MRLVVGRIGRAHGIRGDVAVDVRTDDPEERFAPGIQLLTDPAESGPLTVRSVRAHSGRLLVRFESVSDRTAAEELRGVTLMVDSADIAPTEDPDDFHDHELIGLRADTADGTQVGVVDNVLHHGQDLLVIRRTGGGEVLVPFVRELVPEVDTAAGRLVVDAPPGLLDLSSTS</sequence>
<reference evidence="8 9" key="1">
    <citation type="submission" date="2018-04" db="EMBL/GenBank/DDBJ databases">
        <title>Novel actinobacteria from marine sediment.</title>
        <authorList>
            <person name="Ng Z.Y."/>
            <person name="Tan G.Y.A."/>
        </authorList>
    </citation>
    <scope>NUCLEOTIDE SEQUENCE [LARGE SCALE GENOMIC DNA]</scope>
    <source>
        <strain evidence="8 9">TPS81</strain>
    </source>
</reference>
<evidence type="ECO:0000256" key="3">
    <source>
        <dbReference type="ARBA" id="ARBA00022552"/>
    </source>
</evidence>